<dbReference type="PANTHER" id="PTHR30544">
    <property type="entry name" value="23S RRNA METHYLTRANSFERASE"/>
    <property type="match status" value="1"/>
</dbReference>
<evidence type="ECO:0000256" key="11">
    <source>
        <dbReference type="ARBA" id="ARBA00023004"/>
    </source>
</evidence>
<accession>A0AAE3HVM9</accession>
<evidence type="ECO:0000256" key="1">
    <source>
        <dbReference type="ARBA" id="ARBA00004496"/>
    </source>
</evidence>
<keyword evidence="12 14" id="KW-0411">Iron-sulfur</keyword>
<dbReference type="EC" id="2.1.1.192" evidence="14"/>
<feature type="domain" description="Radical SAM core" evidence="15">
    <location>
        <begin position="112"/>
        <end position="350"/>
    </location>
</feature>
<dbReference type="Proteomes" id="UP000051497">
    <property type="component" value="Unassembled WGS sequence"/>
</dbReference>
<sequence>MTTRSVNVSDNIVVSDKVNLLGLSQKALVEYFTTLGEKSFRAQQVLKWIHAEGVTDFAQMTNLSKSLRAQLSEHCEVRAPEVISEHTASDGTRKWLFRVDGGGAIETVYIPEPERATLCVSSQVGCALNCSFCHTAQQGFQKNLTSSEIIGQLWHAVTQLRKEGVFKAINRPITNVVMMGMGEPLLNFDNVVMAMDLMLDDLAYGLSKRRVTLSTSGVVPAIDKLREVTDVALAVSLHAPNDELRTELVPINKKYPIVELLAACKRYLRDDKRRRITMEYVMLEGVNDQPEHAKQLIQILKDVPSKVNLIPFNPFNGTKYQRSSNEAIVRFQSILMNAGIVTLTRKTRGDDIDAACGQLAGQVNDRTQRSAKFKQQLAKNTIPIEVIHS</sequence>
<comment type="similarity">
    <text evidence="2 14">Belongs to the radical SAM superfamily. RlmN family.</text>
</comment>
<keyword evidence="17" id="KW-1185">Reference proteome</keyword>
<feature type="active site" description="Proton acceptor" evidence="14">
    <location>
        <position position="106"/>
    </location>
</feature>
<evidence type="ECO:0000256" key="3">
    <source>
        <dbReference type="ARBA" id="ARBA00022485"/>
    </source>
</evidence>
<reference evidence="16" key="2">
    <citation type="submission" date="2021-06" db="EMBL/GenBank/DDBJ databases">
        <title>Genomic Description and Analysis of Intracellular Bacteria, Candidatus Berkiella cookevillensis and Candidatus Berkiella aquae.</title>
        <authorList>
            <person name="Kidane D.T."/>
            <person name="Mehari Y.T."/>
            <person name="Rice F.C."/>
            <person name="Arivett B.A."/>
            <person name="Farone A.L."/>
            <person name="Berk S.G."/>
            <person name="Farone M.B."/>
        </authorList>
    </citation>
    <scope>NUCLEOTIDE SEQUENCE</scope>
    <source>
        <strain evidence="16">HT99</strain>
    </source>
</reference>
<dbReference type="NCBIfam" id="TIGR00048">
    <property type="entry name" value="rRNA_mod_RlmN"/>
    <property type="match status" value="1"/>
</dbReference>
<evidence type="ECO:0000313" key="17">
    <source>
        <dbReference type="Proteomes" id="UP000051497"/>
    </source>
</evidence>
<dbReference type="Pfam" id="PF04055">
    <property type="entry name" value="Radical_SAM"/>
    <property type="match status" value="1"/>
</dbReference>
<dbReference type="PANTHER" id="PTHR30544:SF5">
    <property type="entry name" value="RADICAL SAM CORE DOMAIN-CONTAINING PROTEIN"/>
    <property type="match status" value="1"/>
</dbReference>
<dbReference type="Gene3D" id="3.20.20.70">
    <property type="entry name" value="Aldolase class I"/>
    <property type="match status" value="1"/>
</dbReference>
<dbReference type="GO" id="GO:0070475">
    <property type="term" value="P:rRNA base methylation"/>
    <property type="evidence" value="ECO:0007669"/>
    <property type="project" value="UniProtKB-UniRule"/>
</dbReference>
<evidence type="ECO:0000256" key="6">
    <source>
        <dbReference type="ARBA" id="ARBA00022603"/>
    </source>
</evidence>
<feature type="binding site" evidence="14">
    <location>
        <begin position="236"/>
        <end position="238"/>
    </location>
    <ligand>
        <name>S-adenosyl-L-methionine</name>
        <dbReference type="ChEBI" id="CHEBI:59789"/>
    </ligand>
</feature>
<dbReference type="FunFam" id="3.20.20.70:FF:000008">
    <property type="entry name" value="Dual-specificity RNA methyltransferase RlmN"/>
    <property type="match status" value="1"/>
</dbReference>
<dbReference type="SUPFAM" id="SSF102114">
    <property type="entry name" value="Radical SAM enzymes"/>
    <property type="match status" value="1"/>
</dbReference>
<evidence type="ECO:0000256" key="8">
    <source>
        <dbReference type="ARBA" id="ARBA00022691"/>
    </source>
</evidence>
<dbReference type="GO" id="GO:0002935">
    <property type="term" value="F:tRNA (adenine(37)-C2)-methyltransferase activity"/>
    <property type="evidence" value="ECO:0007669"/>
    <property type="project" value="UniProtKB-UniRule"/>
</dbReference>
<dbReference type="InterPro" id="IPR013785">
    <property type="entry name" value="Aldolase_TIM"/>
</dbReference>
<reference evidence="16" key="1">
    <citation type="journal article" date="2016" name="Genome Announc.">
        <title>Draft Genome Sequences of Two Novel Amoeba-Resistant Intranuclear Bacteria, 'Candidatus Berkiella cookevillensis' and 'Candidatus Berkiella aquae'.</title>
        <authorList>
            <person name="Mehari Y.T."/>
            <person name="Arivett B.A."/>
            <person name="Farone A.L."/>
            <person name="Gunderson J.H."/>
            <person name="Farone M.B."/>
        </authorList>
    </citation>
    <scope>NUCLEOTIDE SEQUENCE</scope>
    <source>
        <strain evidence="16">HT99</strain>
    </source>
</reference>
<evidence type="ECO:0000256" key="14">
    <source>
        <dbReference type="HAMAP-Rule" id="MF_01849"/>
    </source>
</evidence>
<keyword evidence="8 14" id="KW-0949">S-adenosyl-L-methionine</keyword>
<proteinExistence type="inferred from homology"/>
<comment type="catalytic activity">
    <reaction evidence="14">
        <text>adenosine(2503) in 23S rRNA + 2 reduced [2Fe-2S]-[ferredoxin] + 2 S-adenosyl-L-methionine = 2-methyladenosine(2503) in 23S rRNA + 5'-deoxyadenosine + L-methionine + 2 oxidized [2Fe-2S]-[ferredoxin] + S-adenosyl-L-homocysteine</text>
        <dbReference type="Rhea" id="RHEA:42916"/>
        <dbReference type="Rhea" id="RHEA-COMP:10000"/>
        <dbReference type="Rhea" id="RHEA-COMP:10001"/>
        <dbReference type="Rhea" id="RHEA-COMP:10152"/>
        <dbReference type="Rhea" id="RHEA-COMP:10282"/>
        <dbReference type="ChEBI" id="CHEBI:17319"/>
        <dbReference type="ChEBI" id="CHEBI:33737"/>
        <dbReference type="ChEBI" id="CHEBI:33738"/>
        <dbReference type="ChEBI" id="CHEBI:57844"/>
        <dbReference type="ChEBI" id="CHEBI:57856"/>
        <dbReference type="ChEBI" id="CHEBI:59789"/>
        <dbReference type="ChEBI" id="CHEBI:74411"/>
        <dbReference type="ChEBI" id="CHEBI:74497"/>
        <dbReference type="EC" id="2.1.1.192"/>
    </reaction>
</comment>
<evidence type="ECO:0000259" key="15">
    <source>
        <dbReference type="PROSITE" id="PS51918"/>
    </source>
</evidence>
<dbReference type="GO" id="GO:0070040">
    <property type="term" value="F:rRNA (adenine(2503)-C2-)-methyltransferase activity"/>
    <property type="evidence" value="ECO:0007669"/>
    <property type="project" value="UniProtKB-UniRule"/>
</dbReference>
<keyword evidence="6 14" id="KW-0489">Methyltransferase</keyword>
<feature type="binding site" evidence="14">
    <location>
        <position position="130"/>
    </location>
    <ligand>
        <name>[4Fe-4S] cluster</name>
        <dbReference type="ChEBI" id="CHEBI:49883"/>
        <note>4Fe-4S-S-AdoMet</note>
    </ligand>
</feature>
<keyword evidence="5 14" id="KW-0698">rRNA processing</keyword>
<evidence type="ECO:0000256" key="12">
    <source>
        <dbReference type="ARBA" id="ARBA00023014"/>
    </source>
</evidence>
<feature type="binding site" evidence="14">
    <location>
        <begin position="182"/>
        <end position="183"/>
    </location>
    <ligand>
        <name>S-adenosyl-L-methionine</name>
        <dbReference type="ChEBI" id="CHEBI:59789"/>
    </ligand>
</feature>
<comment type="function">
    <text evidence="14">Specifically methylates position 2 of adenine 2503 in 23S rRNA and position 2 of adenine 37 in tRNAs. m2A2503 modification seems to play a crucial role in the proofreading step occurring at the peptidyl transferase center and thus would serve to optimize ribosomal fidelity.</text>
</comment>
<keyword evidence="11 14" id="KW-0408">Iron</keyword>
<dbReference type="EMBL" id="LKAJ02000001">
    <property type="protein sequence ID" value="MCS5711038.1"/>
    <property type="molecule type" value="Genomic_DNA"/>
</dbReference>
<dbReference type="AlphaFoldDB" id="A0AAE3HVM9"/>
<evidence type="ECO:0000256" key="9">
    <source>
        <dbReference type="ARBA" id="ARBA00022694"/>
    </source>
</evidence>
<keyword evidence="13 14" id="KW-1015">Disulfide bond</keyword>
<dbReference type="SFLD" id="SFLDF00275">
    <property type="entry name" value="adenosine_C2_methyltransferase"/>
    <property type="match status" value="1"/>
</dbReference>
<evidence type="ECO:0000313" key="16">
    <source>
        <dbReference type="EMBL" id="MCS5711038.1"/>
    </source>
</evidence>
<dbReference type="InterPro" id="IPR058240">
    <property type="entry name" value="rSAM_sf"/>
</dbReference>
<feature type="active site" description="S-methylcysteine intermediate" evidence="14">
    <location>
        <position position="356"/>
    </location>
</feature>
<feature type="binding site" evidence="14">
    <location>
        <position position="133"/>
    </location>
    <ligand>
        <name>[4Fe-4S] cluster</name>
        <dbReference type="ChEBI" id="CHEBI:49883"/>
        <note>4Fe-4S-S-AdoMet</note>
    </ligand>
</feature>
<comment type="catalytic activity">
    <reaction evidence="14">
        <text>adenosine(37) in tRNA + 2 reduced [2Fe-2S]-[ferredoxin] + 2 S-adenosyl-L-methionine = 2-methyladenosine(37) in tRNA + 5'-deoxyadenosine + L-methionine + 2 oxidized [2Fe-2S]-[ferredoxin] + S-adenosyl-L-homocysteine</text>
        <dbReference type="Rhea" id="RHEA:43332"/>
        <dbReference type="Rhea" id="RHEA-COMP:10000"/>
        <dbReference type="Rhea" id="RHEA-COMP:10001"/>
        <dbReference type="Rhea" id="RHEA-COMP:10162"/>
        <dbReference type="Rhea" id="RHEA-COMP:10485"/>
        <dbReference type="ChEBI" id="CHEBI:17319"/>
        <dbReference type="ChEBI" id="CHEBI:33737"/>
        <dbReference type="ChEBI" id="CHEBI:33738"/>
        <dbReference type="ChEBI" id="CHEBI:57844"/>
        <dbReference type="ChEBI" id="CHEBI:57856"/>
        <dbReference type="ChEBI" id="CHEBI:59789"/>
        <dbReference type="ChEBI" id="CHEBI:74411"/>
        <dbReference type="ChEBI" id="CHEBI:74497"/>
        <dbReference type="EC" id="2.1.1.192"/>
    </reaction>
</comment>
<dbReference type="PROSITE" id="PS51918">
    <property type="entry name" value="RADICAL_SAM"/>
    <property type="match status" value="1"/>
</dbReference>
<dbReference type="InterPro" id="IPR007197">
    <property type="entry name" value="rSAM"/>
</dbReference>
<evidence type="ECO:0000256" key="13">
    <source>
        <dbReference type="ARBA" id="ARBA00023157"/>
    </source>
</evidence>
<keyword evidence="9 14" id="KW-0819">tRNA processing</keyword>
<evidence type="ECO:0000256" key="10">
    <source>
        <dbReference type="ARBA" id="ARBA00022723"/>
    </source>
</evidence>
<dbReference type="GO" id="GO:0046872">
    <property type="term" value="F:metal ion binding"/>
    <property type="evidence" value="ECO:0007669"/>
    <property type="project" value="UniProtKB-KW"/>
</dbReference>
<feature type="binding site" evidence="14">
    <location>
        <position position="214"/>
    </location>
    <ligand>
        <name>S-adenosyl-L-methionine</name>
        <dbReference type="ChEBI" id="CHEBI:59789"/>
    </ligand>
</feature>
<dbReference type="GO" id="GO:0051539">
    <property type="term" value="F:4 iron, 4 sulfur cluster binding"/>
    <property type="evidence" value="ECO:0007669"/>
    <property type="project" value="UniProtKB-UniRule"/>
</dbReference>
<evidence type="ECO:0000256" key="5">
    <source>
        <dbReference type="ARBA" id="ARBA00022552"/>
    </source>
</evidence>
<organism evidence="16 17">
    <name type="scientific">Candidatus Berkiella aquae</name>
    <dbReference type="NCBI Taxonomy" id="295108"/>
    <lineage>
        <taxon>Bacteria</taxon>
        <taxon>Pseudomonadati</taxon>
        <taxon>Pseudomonadota</taxon>
        <taxon>Gammaproteobacteria</taxon>
        <taxon>Candidatus Berkiellales</taxon>
        <taxon>Candidatus Berkiellaceae</taxon>
        <taxon>Candidatus Berkiella</taxon>
    </lineage>
</organism>
<keyword evidence="7 14" id="KW-0808">Transferase</keyword>
<keyword evidence="4 14" id="KW-0963">Cytoplasm</keyword>
<dbReference type="SFLD" id="SFLDS00029">
    <property type="entry name" value="Radical_SAM"/>
    <property type="match status" value="1"/>
</dbReference>
<gene>
    <name evidence="14 16" type="primary">rlmN</name>
    <name evidence="16" type="ORF">HT99x_006315</name>
</gene>
<dbReference type="Gene3D" id="1.10.150.530">
    <property type="match status" value="1"/>
</dbReference>
<dbReference type="Pfam" id="PF21016">
    <property type="entry name" value="RlmN_N"/>
    <property type="match status" value="1"/>
</dbReference>
<keyword evidence="3 14" id="KW-0004">4Fe-4S</keyword>
<feature type="disulfide bond" description="(transient)" evidence="14">
    <location>
        <begin position="119"/>
        <end position="356"/>
    </location>
</feature>
<feature type="binding site" evidence="14">
    <location>
        <position position="313"/>
    </location>
    <ligand>
        <name>S-adenosyl-L-methionine</name>
        <dbReference type="ChEBI" id="CHEBI:59789"/>
    </ligand>
</feature>
<dbReference type="FunFam" id="1.10.150.530:FF:000003">
    <property type="entry name" value="Dual-specificity RNA methyltransferase RlmN"/>
    <property type="match status" value="1"/>
</dbReference>
<dbReference type="GO" id="GO:0030488">
    <property type="term" value="P:tRNA methylation"/>
    <property type="evidence" value="ECO:0007669"/>
    <property type="project" value="UniProtKB-UniRule"/>
</dbReference>
<protein>
    <recommendedName>
        <fullName evidence="14">Dual-specificity RNA methyltransferase RlmN</fullName>
        <ecNumber evidence="14">2.1.1.192</ecNumber>
    </recommendedName>
    <alternativeName>
        <fullName evidence="14">23S rRNA (adenine(2503)-C(2))-methyltransferase</fullName>
    </alternativeName>
    <alternativeName>
        <fullName evidence="14">23S rRNA m2A2503 methyltransferase</fullName>
    </alternativeName>
    <alternativeName>
        <fullName evidence="14">Ribosomal RNA large subunit methyltransferase N</fullName>
    </alternativeName>
    <alternativeName>
        <fullName evidence="14">tRNA (adenine(37)-C(2))-methyltransferase</fullName>
    </alternativeName>
    <alternativeName>
        <fullName evidence="14">tRNA m2A37 methyltransferase</fullName>
    </alternativeName>
</protein>
<dbReference type="InterPro" id="IPR004383">
    <property type="entry name" value="rRNA_lsu_MTrfase_RlmN/Cfr"/>
</dbReference>
<feature type="binding site" evidence="14">
    <location>
        <position position="126"/>
    </location>
    <ligand>
        <name>[4Fe-4S] cluster</name>
        <dbReference type="ChEBI" id="CHEBI:49883"/>
        <note>4Fe-4S-S-AdoMet</note>
    </ligand>
</feature>
<dbReference type="GO" id="GO:0019843">
    <property type="term" value="F:rRNA binding"/>
    <property type="evidence" value="ECO:0007669"/>
    <property type="project" value="UniProtKB-UniRule"/>
</dbReference>
<comment type="caution">
    <text evidence="16">The sequence shown here is derived from an EMBL/GenBank/DDBJ whole genome shotgun (WGS) entry which is preliminary data.</text>
</comment>
<dbReference type="InterPro" id="IPR040072">
    <property type="entry name" value="Methyltransferase_A"/>
</dbReference>
<dbReference type="InterPro" id="IPR048641">
    <property type="entry name" value="RlmN_N"/>
</dbReference>
<evidence type="ECO:0000256" key="4">
    <source>
        <dbReference type="ARBA" id="ARBA00022490"/>
    </source>
</evidence>
<keyword evidence="10 14" id="KW-0479">Metal-binding</keyword>
<evidence type="ECO:0000256" key="7">
    <source>
        <dbReference type="ARBA" id="ARBA00022679"/>
    </source>
</evidence>
<comment type="cofactor">
    <cofactor evidence="14">
        <name>[4Fe-4S] cluster</name>
        <dbReference type="ChEBI" id="CHEBI:49883"/>
    </cofactor>
    <text evidence="14">Binds 1 [4Fe-4S] cluster. The cluster is coordinated with 3 cysteines and an exchangeable S-adenosyl-L-methionine.</text>
</comment>
<dbReference type="CDD" id="cd01335">
    <property type="entry name" value="Radical_SAM"/>
    <property type="match status" value="1"/>
</dbReference>
<dbReference type="InterPro" id="IPR027492">
    <property type="entry name" value="RNA_MTrfase_RlmN"/>
</dbReference>
<comment type="miscellaneous">
    <text evidence="14">Reaction proceeds by a ping-pong mechanism involving intermediate methylation of a conserved cysteine residue.</text>
</comment>
<dbReference type="GO" id="GO:0005737">
    <property type="term" value="C:cytoplasm"/>
    <property type="evidence" value="ECO:0007669"/>
    <property type="project" value="UniProtKB-SubCell"/>
</dbReference>
<dbReference type="HAMAP" id="MF_01849">
    <property type="entry name" value="RNA_methyltr_RlmN"/>
    <property type="match status" value="1"/>
</dbReference>
<dbReference type="GO" id="GO:0000049">
    <property type="term" value="F:tRNA binding"/>
    <property type="evidence" value="ECO:0007669"/>
    <property type="project" value="UniProtKB-UniRule"/>
</dbReference>
<dbReference type="PIRSF" id="PIRSF006004">
    <property type="entry name" value="CHP00048"/>
    <property type="match status" value="1"/>
</dbReference>
<evidence type="ECO:0000256" key="2">
    <source>
        <dbReference type="ARBA" id="ARBA00007544"/>
    </source>
</evidence>
<dbReference type="SFLD" id="SFLDG01062">
    <property type="entry name" value="methyltransferase_(Class_A)"/>
    <property type="match status" value="1"/>
</dbReference>
<comment type="subcellular location">
    <subcellularLocation>
        <location evidence="1 14">Cytoplasm</location>
    </subcellularLocation>
</comment>
<name>A0AAE3HVM9_9GAMM</name>